<dbReference type="GO" id="GO:0005524">
    <property type="term" value="F:ATP binding"/>
    <property type="evidence" value="ECO:0007669"/>
    <property type="project" value="InterPro"/>
</dbReference>
<dbReference type="Pfam" id="PF01712">
    <property type="entry name" value="dNK"/>
    <property type="match status" value="1"/>
</dbReference>
<feature type="active site" description="Proton acceptor" evidence="1">
    <location>
        <position position="89"/>
    </location>
</feature>
<keyword evidence="4" id="KW-0418">Kinase</keyword>
<evidence type="ECO:0000313" key="3">
    <source>
        <dbReference type="EMBL" id="PHH05880.1"/>
    </source>
</evidence>
<dbReference type="EC" id="2.7.1.113" evidence="4"/>
<dbReference type="Proteomes" id="UP000310719">
    <property type="component" value="Chromosome"/>
</dbReference>
<reference evidence="5" key="1">
    <citation type="submission" date="2017-09" db="EMBL/GenBank/DDBJ databases">
        <title>FDA dAtabase for Regulatory Grade micrObial Sequences (FDA-ARGOS): Supporting development and validation of Infectious Disease Dx tests.</title>
        <authorList>
            <person name="Minogue T."/>
            <person name="Wolcott M."/>
            <person name="Wasieloski L."/>
            <person name="Aguilar W."/>
            <person name="Moore D."/>
            <person name="Tallon L."/>
            <person name="Sadzewicz L."/>
            <person name="Ott S."/>
            <person name="Zhao X."/>
            <person name="Nagaraj S."/>
            <person name="Vavikolanu K."/>
            <person name="Aluvathingal J."/>
            <person name="Nadendla S."/>
            <person name="Sichtig H."/>
        </authorList>
    </citation>
    <scope>NUCLEOTIDE SEQUENCE [LARGE SCALE GENOMIC DNA]</scope>
    <source>
        <strain evidence="5">FDAARGOS_404</strain>
    </source>
</reference>
<protein>
    <submittedName>
        <fullName evidence="4">Deoxyguanosine kinase</fullName>
        <ecNumber evidence="4">2.7.1.113</ecNumber>
    </submittedName>
    <submittedName>
        <fullName evidence="3">Deoxynucleoside kinase</fullName>
    </submittedName>
</protein>
<organism evidence="4 6">
    <name type="scientific">Leclercia adecarboxylata</name>
    <dbReference type="NCBI Taxonomy" id="83655"/>
    <lineage>
        <taxon>Bacteria</taxon>
        <taxon>Pseudomonadati</taxon>
        <taxon>Pseudomonadota</taxon>
        <taxon>Gammaproteobacteria</taxon>
        <taxon>Enterobacterales</taxon>
        <taxon>Enterobacteriaceae</taxon>
        <taxon>Leclercia</taxon>
    </lineage>
</organism>
<sequence length="213" mass="24275">MKIVAIEANIAAGKSTLLEPLAAALSDKTGAYWNVLKKPVDEDPVFLELLQVFVENPHDADARVAFQLYITDSRQRLLNNLPEGNYVIERSLYSDIVFCHVNFLTTEQPSARYMSYFYQVKEHLKSYPHIDLVVYIDRDAESCYNDCMARGRSGEDKYTLDYFEDVKAFHDACLPQITRQYGSKLLTHHVQSGFACPKKLADAVTAKLEERVP</sequence>
<dbReference type="SUPFAM" id="SSF52540">
    <property type="entry name" value="P-loop containing nucleoside triphosphate hydrolases"/>
    <property type="match status" value="1"/>
</dbReference>
<dbReference type="Proteomes" id="UP000222768">
    <property type="component" value="Unassembled WGS sequence"/>
</dbReference>
<evidence type="ECO:0000313" key="5">
    <source>
        <dbReference type="Proteomes" id="UP000222768"/>
    </source>
</evidence>
<proteinExistence type="predicted"/>
<evidence type="ECO:0000313" key="4">
    <source>
        <dbReference type="EMBL" id="VTP79069.1"/>
    </source>
</evidence>
<dbReference type="InterPro" id="IPR050566">
    <property type="entry name" value="Deoxyribonucleoside_kinase"/>
</dbReference>
<keyword evidence="4" id="KW-0808">Transferase</keyword>
<reference evidence="4 6" key="3">
    <citation type="submission" date="2019-05" db="EMBL/GenBank/DDBJ databases">
        <authorList>
            <consortium name="Pathogen Informatics"/>
        </authorList>
    </citation>
    <scope>NUCLEOTIDE SEQUENCE [LARGE SCALE GENOMIC DNA]</scope>
    <source>
        <strain evidence="4 6">NCTC13032</strain>
    </source>
</reference>
<dbReference type="InterPro" id="IPR027417">
    <property type="entry name" value="P-loop_NTPase"/>
</dbReference>
<evidence type="ECO:0000313" key="6">
    <source>
        <dbReference type="Proteomes" id="UP000310719"/>
    </source>
</evidence>
<dbReference type="EMBL" id="LR590464">
    <property type="protein sequence ID" value="VTP79069.1"/>
    <property type="molecule type" value="Genomic_DNA"/>
</dbReference>
<name>A0A4U9ISY4_9ENTR</name>
<dbReference type="GO" id="GO:0005737">
    <property type="term" value="C:cytoplasm"/>
    <property type="evidence" value="ECO:0007669"/>
    <property type="project" value="TreeGrafter"/>
</dbReference>
<dbReference type="STRING" id="83655.APT61_03895"/>
<accession>A0A4U9ISY4</accession>
<gene>
    <name evidence="3" type="ORF">CRX53_19020</name>
    <name evidence="4" type="ORF">NCTC13032_06265</name>
</gene>
<dbReference type="InterPro" id="IPR002624">
    <property type="entry name" value="DCK/DGK"/>
</dbReference>
<dbReference type="GO" id="GO:0004138">
    <property type="term" value="F:deoxyguanosine kinase activity"/>
    <property type="evidence" value="ECO:0007669"/>
    <property type="project" value="UniProtKB-EC"/>
</dbReference>
<evidence type="ECO:0000256" key="1">
    <source>
        <dbReference type="PIRSR" id="PIRSR000705-1"/>
    </source>
</evidence>
<dbReference type="PIRSF" id="PIRSF000705">
    <property type="entry name" value="DNK"/>
    <property type="match status" value="1"/>
</dbReference>
<evidence type="ECO:0000259" key="2">
    <source>
        <dbReference type="Pfam" id="PF01712"/>
    </source>
</evidence>
<dbReference type="EMBL" id="PDLK01000002">
    <property type="protein sequence ID" value="PHH05880.1"/>
    <property type="molecule type" value="Genomic_DNA"/>
</dbReference>
<reference evidence="3" key="2">
    <citation type="submission" date="2017-09" db="EMBL/GenBank/DDBJ databases">
        <title>FDA dAtabase for Regulatory Grade micrObial Sequences (FDA-ARGOS): Supporting development and validation of Infectious Disease Dx tests.</title>
        <authorList>
            <person name="Minogue T."/>
            <person name="Wolcott M."/>
            <person name="Wasieloski L."/>
            <person name="Aguilar W."/>
            <person name="Moore D."/>
            <person name="Tallon L.J."/>
            <person name="Sadzewicz L."/>
            <person name="Ott S."/>
            <person name="Zhao X."/>
            <person name="Nagaraj S."/>
            <person name="Vavikolanu K."/>
            <person name="Aluvathingal J."/>
            <person name="Nadendla S."/>
            <person name="Sichtig H."/>
        </authorList>
    </citation>
    <scope>NUCLEOTIDE SEQUENCE</scope>
    <source>
        <strain evidence="3">FDAARGOS_404</strain>
    </source>
</reference>
<dbReference type="PANTHER" id="PTHR10513:SF35">
    <property type="entry name" value="DEOXYADENOSINE KINASE"/>
    <property type="match status" value="1"/>
</dbReference>
<dbReference type="PANTHER" id="PTHR10513">
    <property type="entry name" value="DEOXYNUCLEOSIDE KINASE"/>
    <property type="match status" value="1"/>
</dbReference>
<dbReference type="AlphaFoldDB" id="A0A4U9ISY4"/>
<dbReference type="InterPro" id="IPR031314">
    <property type="entry name" value="DNK_dom"/>
</dbReference>
<feature type="domain" description="Deoxynucleoside kinase" evidence="2">
    <location>
        <begin position="5"/>
        <end position="178"/>
    </location>
</feature>
<dbReference type="RefSeq" id="WP_032614071.1">
    <property type="nucleotide sequence ID" value="NZ_CP083630.1"/>
</dbReference>
<dbReference type="Gene3D" id="3.40.50.300">
    <property type="entry name" value="P-loop containing nucleotide triphosphate hydrolases"/>
    <property type="match status" value="1"/>
</dbReference>